<proteinExistence type="predicted"/>
<evidence type="ECO:0000313" key="2">
    <source>
        <dbReference type="EMBL" id="SCM55025.1"/>
    </source>
</evidence>
<evidence type="ECO:0000259" key="1">
    <source>
        <dbReference type="Pfam" id="PF21277"/>
    </source>
</evidence>
<protein>
    <submittedName>
        <fullName evidence="2">Type VI secretion system secreted protein VgrG</fullName>
    </submittedName>
</protein>
<name>A0A1C6Z7K9_HAFAL</name>
<reference evidence="2 3" key="1">
    <citation type="submission" date="2016-09" db="EMBL/GenBank/DDBJ databases">
        <authorList>
            <person name="Capua I."/>
            <person name="De Benedictis P."/>
            <person name="Joannis T."/>
            <person name="Lombin L.H."/>
            <person name="Cattoli G."/>
        </authorList>
    </citation>
    <scope>NUCLEOTIDE SEQUENCE [LARGE SCALE GENOMIC DNA]</scope>
    <source>
        <strain evidence="2 3">GB001</strain>
    </source>
</reference>
<organism evidence="2 3">
    <name type="scientific">Hafnia alvei</name>
    <dbReference type="NCBI Taxonomy" id="569"/>
    <lineage>
        <taxon>Bacteria</taxon>
        <taxon>Pseudomonadati</taxon>
        <taxon>Pseudomonadota</taxon>
        <taxon>Gammaproteobacteria</taxon>
        <taxon>Enterobacterales</taxon>
        <taxon>Hafniaceae</taxon>
        <taxon>Hafnia</taxon>
    </lineage>
</organism>
<evidence type="ECO:0000313" key="3">
    <source>
        <dbReference type="Proteomes" id="UP000094844"/>
    </source>
</evidence>
<gene>
    <name evidence="2" type="ORF">BN1044_04538</name>
</gene>
<sequence length="132" mass="15264">MEKIAAQYKDEFSKEQQDYIKETHYEVQIDYLKSKGIEFSKTHAAINDITWSTSVQYGARTGITVRALKGKNISALSEKDIITIVQDYKFNNVENLFPSSPTWWGDLRSRAIAEKRDLLELEKTNKVIDDEN</sequence>
<dbReference type="InterPro" id="IPR049073">
    <property type="entry name" value="T6SS_VgrG3-like_C"/>
</dbReference>
<dbReference type="AlphaFoldDB" id="A0A1C6Z7K9"/>
<dbReference type="EMBL" id="FMIQ01000085">
    <property type="protein sequence ID" value="SCM55025.1"/>
    <property type="molecule type" value="Genomic_DNA"/>
</dbReference>
<dbReference type="Pfam" id="PF21277">
    <property type="entry name" value="T6SS_VgrG3-like_C"/>
    <property type="match status" value="1"/>
</dbReference>
<feature type="domain" description="Type VI secretion system spike protein VgrG3-like C-terminal" evidence="1">
    <location>
        <begin position="3"/>
        <end position="115"/>
    </location>
</feature>
<accession>A0A1C6Z7K9</accession>
<dbReference type="OrthoDB" id="6444570at2"/>
<dbReference type="Proteomes" id="UP000094844">
    <property type="component" value="Unassembled WGS sequence"/>
</dbReference>